<feature type="transmembrane region" description="Helical" evidence="7">
    <location>
        <begin position="978"/>
        <end position="1000"/>
    </location>
</feature>
<feature type="region of interest" description="Disordered" evidence="6">
    <location>
        <begin position="190"/>
        <end position="212"/>
    </location>
</feature>
<dbReference type="EMBL" id="BRXU01000007">
    <property type="protein sequence ID" value="GLC53203.1"/>
    <property type="molecule type" value="Genomic_DNA"/>
</dbReference>
<comment type="caution">
    <text evidence="8">The sequence shown here is derived from an EMBL/GenBank/DDBJ whole genome shotgun (WGS) entry which is preliminary data.</text>
</comment>
<keyword evidence="3 7" id="KW-0812">Transmembrane</keyword>
<comment type="similarity">
    <text evidence="2">Belongs to the 4-toluene sulfonate uptake permease (TSUP) (TC 2.A.102) family.</text>
</comment>
<evidence type="ECO:0000313" key="8">
    <source>
        <dbReference type="EMBL" id="GLC53203.1"/>
    </source>
</evidence>
<feature type="transmembrane region" description="Helical" evidence="7">
    <location>
        <begin position="93"/>
        <end position="111"/>
    </location>
</feature>
<evidence type="ECO:0000256" key="4">
    <source>
        <dbReference type="ARBA" id="ARBA00022989"/>
    </source>
</evidence>
<evidence type="ECO:0000313" key="9">
    <source>
        <dbReference type="Proteomes" id="UP001165080"/>
    </source>
</evidence>
<evidence type="ECO:0000256" key="7">
    <source>
        <dbReference type="SAM" id="Phobius"/>
    </source>
</evidence>
<dbReference type="GO" id="GO:0031464">
    <property type="term" value="C:Cul4A-RING E3 ubiquitin ligase complex"/>
    <property type="evidence" value="ECO:0007669"/>
    <property type="project" value="TreeGrafter"/>
</dbReference>
<dbReference type="GO" id="GO:0016567">
    <property type="term" value="P:protein ubiquitination"/>
    <property type="evidence" value="ECO:0007669"/>
    <property type="project" value="TreeGrafter"/>
</dbReference>
<feature type="compositionally biased region" description="Low complexity" evidence="6">
    <location>
        <begin position="190"/>
        <end position="201"/>
    </location>
</feature>
<feature type="compositionally biased region" description="Basic and acidic residues" evidence="6">
    <location>
        <begin position="680"/>
        <end position="691"/>
    </location>
</feature>
<reference evidence="8 9" key="1">
    <citation type="journal article" date="2023" name="Commun. Biol.">
        <title>Reorganization of the ancestral sex-determining regions during the evolution of trioecy in Pleodorina starrii.</title>
        <authorList>
            <person name="Takahashi K."/>
            <person name="Suzuki S."/>
            <person name="Kawai-Toyooka H."/>
            <person name="Yamamoto K."/>
            <person name="Hamaji T."/>
            <person name="Ootsuki R."/>
            <person name="Yamaguchi H."/>
            <person name="Kawachi M."/>
            <person name="Higashiyama T."/>
            <person name="Nozaki H."/>
        </authorList>
    </citation>
    <scope>NUCLEOTIDE SEQUENCE [LARGE SCALE GENOMIC DNA]</scope>
    <source>
        <strain evidence="8 9">NIES-4479</strain>
    </source>
</reference>
<keyword evidence="4 7" id="KW-1133">Transmembrane helix</keyword>
<feature type="region of interest" description="Disordered" evidence="6">
    <location>
        <begin position="346"/>
        <end position="369"/>
    </location>
</feature>
<dbReference type="GO" id="GO:0016020">
    <property type="term" value="C:membrane"/>
    <property type="evidence" value="ECO:0007669"/>
    <property type="project" value="UniProtKB-SubCell"/>
</dbReference>
<keyword evidence="5 7" id="KW-0472">Membrane</keyword>
<evidence type="ECO:0000256" key="6">
    <source>
        <dbReference type="SAM" id="MobiDB-lite"/>
    </source>
</evidence>
<feature type="compositionally biased region" description="Low complexity" evidence="6">
    <location>
        <begin position="703"/>
        <end position="719"/>
    </location>
</feature>
<feature type="transmembrane region" description="Helical" evidence="7">
    <location>
        <begin position="118"/>
        <end position="137"/>
    </location>
</feature>
<name>A0A9W6F1I0_9CHLO</name>
<comment type="subcellular location">
    <subcellularLocation>
        <location evidence="1">Membrane</location>
        <topology evidence="1">Multi-pass membrane protein</topology>
    </subcellularLocation>
</comment>
<feature type="transmembrane region" description="Helical" evidence="7">
    <location>
        <begin position="20"/>
        <end position="44"/>
    </location>
</feature>
<organism evidence="8 9">
    <name type="scientific">Pleodorina starrii</name>
    <dbReference type="NCBI Taxonomy" id="330485"/>
    <lineage>
        <taxon>Eukaryota</taxon>
        <taxon>Viridiplantae</taxon>
        <taxon>Chlorophyta</taxon>
        <taxon>core chlorophytes</taxon>
        <taxon>Chlorophyceae</taxon>
        <taxon>CS clade</taxon>
        <taxon>Chlamydomonadales</taxon>
        <taxon>Volvocaceae</taxon>
        <taxon>Pleodorina</taxon>
    </lineage>
</organism>
<evidence type="ECO:0000256" key="5">
    <source>
        <dbReference type="ARBA" id="ARBA00023136"/>
    </source>
</evidence>
<feature type="transmembrane region" description="Helical" evidence="7">
    <location>
        <begin position="1006"/>
        <end position="1027"/>
    </location>
</feature>
<keyword evidence="9" id="KW-1185">Reference proteome</keyword>
<protein>
    <submittedName>
        <fullName evidence="8">Uncharacterized protein</fullName>
    </submittedName>
</protein>
<dbReference type="Pfam" id="PF01925">
    <property type="entry name" value="TauE"/>
    <property type="match status" value="1"/>
</dbReference>
<dbReference type="PANTHER" id="PTHR14255">
    <property type="entry name" value="CEREBLON"/>
    <property type="match status" value="1"/>
</dbReference>
<feature type="region of interest" description="Disordered" evidence="6">
    <location>
        <begin position="450"/>
        <end position="475"/>
    </location>
</feature>
<dbReference type="OrthoDB" id="434519at2759"/>
<dbReference type="Proteomes" id="UP001165080">
    <property type="component" value="Unassembled WGS sequence"/>
</dbReference>
<dbReference type="InterPro" id="IPR002781">
    <property type="entry name" value="TM_pro_TauE-like"/>
</dbReference>
<evidence type="ECO:0000256" key="3">
    <source>
        <dbReference type="ARBA" id="ARBA00022692"/>
    </source>
</evidence>
<dbReference type="AlphaFoldDB" id="A0A9W6F1I0"/>
<feature type="compositionally biased region" description="Gly residues" evidence="6">
    <location>
        <begin position="643"/>
        <end position="652"/>
    </location>
</feature>
<feature type="region of interest" description="Disordered" evidence="6">
    <location>
        <begin position="154"/>
        <end position="175"/>
    </location>
</feature>
<dbReference type="PANTHER" id="PTHR14255:SF3">
    <property type="entry name" value="SULFITE EXPORTER TAUE_SAFE FAMILY PROTEIN 5-RELATED"/>
    <property type="match status" value="1"/>
</dbReference>
<sequence>MAQLEIDSPFQADARTLLGLVVAILIGAVATAAGVGGGAIYIPLFNVLVGFALKPSTALSQACITAGSLAAVASNLPRTHPTVPGAPLIDLPLMLLLTPLLLVGVGIGVLLNVTLPSWLLNMLLLLLLLLLLAQAVAKGRALWAQETRRAQAAAEAAARHDVDTDSDGGGGGGGGGALLGGDYQSGVSAHPTAQAATAAAGGPPPPAGLRYRRAVSYSGPRGPAGLEPDQNTSLGCLEGQLDGGGSATPAVLSYNPLAAADGAVVVAAQAGGGERRRGGAASVSWDCMEGVTDAVFGAVVGADADGAVGGAVTPTRSGPLPPSVFAAAAARPPSYTSIEEEAPVAAEAAAASQPGVLRSGPGGTTSSGQLLPLTPASSLKYAPSWRAFNELGVLDFETDLAESDGDAGGLHDRRRRSGFGFASAASSSFSPAMPPSARLLSQLLRRPLPPHLQLSTRSPGAAAAPMLPRRTSFDPSTGADLAAAVAAAEAEAGAGAGGGGDSWLQRRSKWRSRFPPGALPHRGGGSRAPLLPPRSAYPRPYLPSDLATLPSPSPSPTPGQQQLPQQRPSSAASSSRASGSASGMTRHRSRSLRLGEADADGGSGDGGGAALAQPLLGPQDEGSDHGGGGAAAAAMIPDPRSEYGGGGGGGGGAPPPPPAAGFTGDAGGAGEAYRPPSRLETLHEEIEHRADLGSGLDPGDTGSSRSRLLPPASSAATSAPVLQQSPFASPVAAAARAPALPASRPSFDWREPAGPGASAQLYSNDGAAAAAAAAAPAVPTHYFQIEDAPPPAARGGGGGRRGRAGRAGGAVAAAARDWAASWAAAGRRVPRRFALGLVAAWVVYLALQGARAFQPQCSPAWWALFVVQIACMLGISAWALLGAATALSRHAAAAEAAAGSVAAADEAVKIDVAAAATAAAELEAEPALSGTAALLVLQAPLATLAATFGAGLTGGLLGLGGGMVMGPLLLQIGVHPQVTAASSGAMVLFSSSAALIQFALLHRLNAAYAAVFGAASLAAGLAGTQAVARAIKRSGRPSLVVLALAGVMALGTVCVATFGMRQAAVQLRSGELGFVGLCDSVGGK</sequence>
<accession>A0A9W6F1I0</accession>
<feature type="transmembrane region" description="Helical" evidence="7">
    <location>
        <begin position="860"/>
        <end position="881"/>
    </location>
</feature>
<gene>
    <name evidence="8" type="primary">PLEST008774</name>
    <name evidence="8" type="ORF">PLESTB_000719300</name>
</gene>
<feature type="transmembrane region" description="Helical" evidence="7">
    <location>
        <begin position="944"/>
        <end position="966"/>
    </location>
</feature>
<feature type="compositionally biased region" description="Low complexity" evidence="6">
    <location>
        <begin position="610"/>
        <end position="620"/>
    </location>
</feature>
<feature type="region of interest" description="Disordered" evidence="6">
    <location>
        <begin position="512"/>
        <end position="719"/>
    </location>
</feature>
<evidence type="ECO:0000256" key="1">
    <source>
        <dbReference type="ARBA" id="ARBA00004141"/>
    </source>
</evidence>
<feature type="compositionally biased region" description="Low complexity" evidence="6">
    <location>
        <begin position="558"/>
        <end position="582"/>
    </location>
</feature>
<proteinExistence type="inferred from homology"/>
<evidence type="ECO:0000256" key="2">
    <source>
        <dbReference type="ARBA" id="ARBA00009142"/>
    </source>
</evidence>
<feature type="transmembrane region" description="Helical" evidence="7">
    <location>
        <begin position="1039"/>
        <end position="1060"/>
    </location>
</feature>